<keyword evidence="3" id="KW-1185">Reference proteome</keyword>
<sequence length="418" mass="45856">MTDAWPSGSRSPQRARNRRTPVQRVSSPISTGHEELEGTEDTIVVQLSSKAQQADKPPIPSESAPKSPNSERVHSSASAIDPVESSQEDSHSRMAGMEPGKQFYTPVAHNGAESPSQERKKTKIILRTPSGKADPELFCPTAIAPQQTKAASHTEKLDTPMRECMKKPTTDKLTGTAYGTIPGSKNALPSVHKPSRTNARVIRNQTLANIQPKGEPVWLIPPREGSYMHPPPEYLPSWHYQPGPGPSGNDIQPAPFLGATAGSASHHPQYPSYELPPPQGIIENVEQPLIFPEYFNHHETPAFGCVEDADNDSLVYEAGAQPKLIKVKYFPSCERCHILGEDCNGDSPCDSYLGKECDYKLKSQEVFAEVDKWRFFEACNRCKKIQAKRDAQNPGNDQKPDKPCDGQDPCGSCIGVLD</sequence>
<proteinExistence type="predicted"/>
<reference evidence="2 3" key="1">
    <citation type="journal article" date="2020" name="BMC Genomics">
        <title>Correction to: Identification and distribution of gene clusters required for synthesis of sphingolipid metabolism inhibitors in diverse species of the filamentous fungus Fusarium.</title>
        <authorList>
            <person name="Kim H.S."/>
            <person name="Lohmar J.M."/>
            <person name="Busman M."/>
            <person name="Brown D.W."/>
            <person name="Naumann T.A."/>
            <person name="Divon H.H."/>
            <person name="Lysoe E."/>
            <person name="Uhlig S."/>
            <person name="Proctor R.H."/>
        </authorList>
    </citation>
    <scope>NUCLEOTIDE SEQUENCE [LARGE SCALE GENOMIC DNA]</scope>
    <source>
        <strain evidence="2 3">NRRL 25214</strain>
    </source>
</reference>
<gene>
    <name evidence="2" type="ORF">FANTH_4013</name>
</gene>
<comment type="caution">
    <text evidence="2">The sequence shown here is derived from an EMBL/GenBank/DDBJ whole genome shotgun (WGS) entry which is preliminary data.</text>
</comment>
<dbReference type="EMBL" id="JABEVY010000083">
    <property type="protein sequence ID" value="KAF5250822.1"/>
    <property type="molecule type" value="Genomic_DNA"/>
</dbReference>
<evidence type="ECO:0000313" key="3">
    <source>
        <dbReference type="Proteomes" id="UP000573603"/>
    </source>
</evidence>
<evidence type="ECO:0000256" key="1">
    <source>
        <dbReference type="SAM" id="MobiDB-lite"/>
    </source>
</evidence>
<feature type="region of interest" description="Disordered" evidence="1">
    <location>
        <begin position="166"/>
        <end position="194"/>
    </location>
</feature>
<evidence type="ECO:0000313" key="2">
    <source>
        <dbReference type="EMBL" id="KAF5250822.1"/>
    </source>
</evidence>
<feature type="region of interest" description="Disordered" evidence="1">
    <location>
        <begin position="1"/>
        <end position="122"/>
    </location>
</feature>
<feature type="region of interest" description="Disordered" evidence="1">
    <location>
        <begin position="389"/>
        <end position="410"/>
    </location>
</feature>
<dbReference type="Proteomes" id="UP000573603">
    <property type="component" value="Unassembled WGS sequence"/>
</dbReference>
<name>A0A8H5E8M0_9HYPO</name>
<organism evidence="2 3">
    <name type="scientific">Fusarium anthophilum</name>
    <dbReference type="NCBI Taxonomy" id="48485"/>
    <lineage>
        <taxon>Eukaryota</taxon>
        <taxon>Fungi</taxon>
        <taxon>Dikarya</taxon>
        <taxon>Ascomycota</taxon>
        <taxon>Pezizomycotina</taxon>
        <taxon>Sordariomycetes</taxon>
        <taxon>Hypocreomycetidae</taxon>
        <taxon>Hypocreales</taxon>
        <taxon>Nectriaceae</taxon>
        <taxon>Fusarium</taxon>
        <taxon>Fusarium fujikuroi species complex</taxon>
    </lineage>
</organism>
<dbReference type="AlphaFoldDB" id="A0A8H5E8M0"/>
<protein>
    <submittedName>
        <fullName evidence="2">Uncharacterized protein</fullName>
    </submittedName>
</protein>
<accession>A0A8H5E8M0</accession>